<protein>
    <submittedName>
        <fullName evidence="1">SPOR domain-containing protein</fullName>
    </submittedName>
</protein>
<dbReference type="EMBL" id="JBHRXX010000001">
    <property type="protein sequence ID" value="MFC3682053.1"/>
    <property type="molecule type" value="Genomic_DNA"/>
</dbReference>
<comment type="caution">
    <text evidence="1">The sequence shown here is derived from an EMBL/GenBank/DDBJ whole genome shotgun (WGS) entry which is preliminary data.</text>
</comment>
<name>A0ABV7VX03_9BURK</name>
<evidence type="ECO:0000313" key="2">
    <source>
        <dbReference type="Proteomes" id="UP001595729"/>
    </source>
</evidence>
<dbReference type="RefSeq" id="WP_382169696.1">
    <property type="nucleotide sequence ID" value="NZ_JBHRXX010000001.1"/>
</dbReference>
<gene>
    <name evidence="1" type="ORF">ACFOPI_00520</name>
</gene>
<proteinExistence type="predicted"/>
<accession>A0ABV7VX03</accession>
<evidence type="ECO:0000313" key="1">
    <source>
        <dbReference type="EMBL" id="MFC3682053.1"/>
    </source>
</evidence>
<keyword evidence="2" id="KW-1185">Reference proteome</keyword>
<reference evidence="2" key="1">
    <citation type="journal article" date="2019" name="Int. J. Syst. Evol. Microbiol.">
        <title>The Global Catalogue of Microorganisms (GCM) 10K type strain sequencing project: providing services to taxonomists for standard genome sequencing and annotation.</title>
        <authorList>
            <consortium name="The Broad Institute Genomics Platform"/>
            <consortium name="The Broad Institute Genome Sequencing Center for Infectious Disease"/>
            <person name="Wu L."/>
            <person name="Ma J."/>
        </authorList>
    </citation>
    <scope>NUCLEOTIDE SEQUENCE [LARGE SCALE GENOMIC DNA]</scope>
    <source>
        <strain evidence="2">KCTC 42501</strain>
    </source>
</reference>
<dbReference type="Proteomes" id="UP001595729">
    <property type="component" value="Unassembled WGS sequence"/>
</dbReference>
<organism evidence="1 2">
    <name type="scientific">Hydrogenophaga luteola</name>
    <dbReference type="NCBI Taxonomy" id="1591122"/>
    <lineage>
        <taxon>Bacteria</taxon>
        <taxon>Pseudomonadati</taxon>
        <taxon>Pseudomonadota</taxon>
        <taxon>Betaproteobacteria</taxon>
        <taxon>Burkholderiales</taxon>
        <taxon>Comamonadaceae</taxon>
        <taxon>Hydrogenophaga</taxon>
    </lineage>
</organism>
<sequence>MLRLVAISLLLANAVYFAWTQGFLAGLGMAPVQQSEPERLNAQIEPGTLRLLNGPRAEAEDLAQATDASATGAQTEVAPATSCWQASGFTAPQADALRAALGSTGLNEALWQFSEAKSSGRWIVYMGRYNDEQMEKKKGELRELKIEFREVNLPTAGPGLALGTFSSEESVQQALKDVARKGVRTARAALERPESVSWALRLPAITDEQRTAIESLGEPLAGKKLQACE</sequence>